<keyword evidence="2 4" id="KW-0863">Zinc-finger</keyword>
<dbReference type="EMBL" id="JAACJJ010000042">
    <property type="protein sequence ID" value="KAF5316537.1"/>
    <property type="molecule type" value="Genomic_DNA"/>
</dbReference>
<feature type="region of interest" description="Disordered" evidence="5">
    <location>
        <begin position="1"/>
        <end position="100"/>
    </location>
</feature>
<comment type="caution">
    <text evidence="7">The sequence shown here is derived from an EMBL/GenBank/DDBJ whole genome shotgun (WGS) entry which is preliminary data.</text>
</comment>
<dbReference type="GO" id="GO:0008270">
    <property type="term" value="F:zinc ion binding"/>
    <property type="evidence" value="ECO:0007669"/>
    <property type="project" value="UniProtKB-KW"/>
</dbReference>
<organism evidence="7 8">
    <name type="scientific">Psilocybe cf. subviscida</name>
    <dbReference type="NCBI Taxonomy" id="2480587"/>
    <lineage>
        <taxon>Eukaryota</taxon>
        <taxon>Fungi</taxon>
        <taxon>Dikarya</taxon>
        <taxon>Basidiomycota</taxon>
        <taxon>Agaricomycotina</taxon>
        <taxon>Agaricomycetes</taxon>
        <taxon>Agaricomycetidae</taxon>
        <taxon>Agaricales</taxon>
        <taxon>Agaricineae</taxon>
        <taxon>Strophariaceae</taxon>
        <taxon>Psilocybe</taxon>
    </lineage>
</organism>
<dbReference type="InterPro" id="IPR013083">
    <property type="entry name" value="Znf_RING/FYVE/PHD"/>
</dbReference>
<evidence type="ECO:0000313" key="7">
    <source>
        <dbReference type="EMBL" id="KAF5316537.1"/>
    </source>
</evidence>
<dbReference type="Proteomes" id="UP000567179">
    <property type="component" value="Unassembled WGS sequence"/>
</dbReference>
<dbReference type="InterPro" id="IPR018957">
    <property type="entry name" value="Znf_C3HC4_RING-type"/>
</dbReference>
<evidence type="ECO:0000256" key="2">
    <source>
        <dbReference type="ARBA" id="ARBA00022771"/>
    </source>
</evidence>
<dbReference type="InterPro" id="IPR017907">
    <property type="entry name" value="Znf_RING_CS"/>
</dbReference>
<keyword evidence="1" id="KW-0479">Metal-binding</keyword>
<keyword evidence="8" id="KW-1185">Reference proteome</keyword>
<dbReference type="PROSITE" id="PS50089">
    <property type="entry name" value="ZF_RING_2"/>
    <property type="match status" value="1"/>
</dbReference>
<protein>
    <recommendedName>
        <fullName evidence="6">RING-type domain-containing protein</fullName>
    </recommendedName>
</protein>
<dbReference type="SUPFAM" id="SSF57850">
    <property type="entry name" value="RING/U-box"/>
    <property type="match status" value="1"/>
</dbReference>
<feature type="domain" description="RING-type" evidence="6">
    <location>
        <begin position="148"/>
        <end position="200"/>
    </location>
</feature>
<evidence type="ECO:0000256" key="5">
    <source>
        <dbReference type="SAM" id="MobiDB-lite"/>
    </source>
</evidence>
<evidence type="ECO:0000259" key="6">
    <source>
        <dbReference type="PROSITE" id="PS50089"/>
    </source>
</evidence>
<evidence type="ECO:0000256" key="1">
    <source>
        <dbReference type="ARBA" id="ARBA00022723"/>
    </source>
</evidence>
<dbReference type="PROSITE" id="PS00518">
    <property type="entry name" value="ZF_RING_1"/>
    <property type="match status" value="1"/>
</dbReference>
<keyword evidence="3" id="KW-0862">Zinc</keyword>
<dbReference type="OrthoDB" id="6105938at2759"/>
<gene>
    <name evidence="7" type="ORF">D9619_006442</name>
</gene>
<dbReference type="SMART" id="SM00184">
    <property type="entry name" value="RING"/>
    <property type="match status" value="1"/>
</dbReference>
<evidence type="ECO:0000313" key="8">
    <source>
        <dbReference type="Proteomes" id="UP000567179"/>
    </source>
</evidence>
<feature type="compositionally biased region" description="Polar residues" evidence="5">
    <location>
        <begin position="72"/>
        <end position="81"/>
    </location>
</feature>
<proteinExistence type="predicted"/>
<accession>A0A8H5B6C5</accession>
<sequence>MAKLSASSPAKKRRSSRLKDREVAATKALSTAGEESSSTFQRKRRKIADGAAVSARGRTHDAESPSGDAPQASGSGTQRLQRITPAQLERREKRLETKEEDLNTRSALLEDRSADLAVREVAMMSQLEGIAEREIQFTLKHLEDHFTCSLCYEALAAPYSLNPANCGHTFCSLCILKWFFSRLHRACGGWHESVDCPICRSLLIITPENTPRLQLTFPFVPNRVAASVIDALVEKLAAPPLNAQAKIKREESESTWSTQTKKKERGKGCVRKREPSEEKAALNISDMPDISAWREGGQMRTEWLKKDRQVHSFCTFTTYSWSRFSIHREGKKEMAYLLNNWSTMGSHEFIAMKQRLSV</sequence>
<dbReference type="InterPro" id="IPR001841">
    <property type="entry name" value="Znf_RING"/>
</dbReference>
<reference evidence="7 8" key="1">
    <citation type="journal article" date="2020" name="ISME J.">
        <title>Uncovering the hidden diversity of litter-decomposition mechanisms in mushroom-forming fungi.</title>
        <authorList>
            <person name="Floudas D."/>
            <person name="Bentzer J."/>
            <person name="Ahren D."/>
            <person name="Johansson T."/>
            <person name="Persson P."/>
            <person name="Tunlid A."/>
        </authorList>
    </citation>
    <scope>NUCLEOTIDE SEQUENCE [LARGE SCALE GENOMIC DNA]</scope>
    <source>
        <strain evidence="7 8">CBS 101986</strain>
    </source>
</reference>
<feature type="compositionally biased region" description="Basic and acidic residues" evidence="5">
    <location>
        <begin position="88"/>
        <end position="100"/>
    </location>
</feature>
<dbReference type="AlphaFoldDB" id="A0A8H5B6C5"/>
<name>A0A8H5B6C5_9AGAR</name>
<dbReference type="Pfam" id="PF00097">
    <property type="entry name" value="zf-C3HC4"/>
    <property type="match status" value="1"/>
</dbReference>
<feature type="compositionally biased region" description="Basic residues" evidence="5">
    <location>
        <begin position="260"/>
        <end position="270"/>
    </location>
</feature>
<evidence type="ECO:0000256" key="4">
    <source>
        <dbReference type="PROSITE-ProRule" id="PRU00175"/>
    </source>
</evidence>
<evidence type="ECO:0000256" key="3">
    <source>
        <dbReference type="ARBA" id="ARBA00022833"/>
    </source>
</evidence>
<feature type="region of interest" description="Disordered" evidence="5">
    <location>
        <begin position="248"/>
        <end position="272"/>
    </location>
</feature>
<dbReference type="Gene3D" id="3.30.40.10">
    <property type="entry name" value="Zinc/RING finger domain, C3HC4 (zinc finger)"/>
    <property type="match status" value="1"/>
</dbReference>